<dbReference type="RefSeq" id="WP_088822457.1">
    <property type="nucleotide sequence ID" value="NZ_FZLN01000001.1"/>
</dbReference>
<sequence>MVAAIKVGNAQSGFTYVFFLWFILVFGIMLGTYIEVTSTQSKRLKEQDFVNLGLTYTKALENYYKDHLVFPSDINFLLCDGRNYPCKRYLRALYSDPLTNKAFVYIIDEQQQIIGVRTNAQGDIINAKLREDYKVEHYQDLKFEAKQDNRTLQN</sequence>
<feature type="transmembrane region" description="Helical" evidence="1">
    <location>
        <begin position="16"/>
        <end position="36"/>
    </location>
</feature>
<evidence type="ECO:0000313" key="3">
    <source>
        <dbReference type="Proteomes" id="UP000243463"/>
    </source>
</evidence>
<organism evidence="2 3">
    <name type="scientific">Acinetobacter apis</name>
    <dbReference type="NCBI Taxonomy" id="1229165"/>
    <lineage>
        <taxon>Bacteria</taxon>
        <taxon>Pseudomonadati</taxon>
        <taxon>Pseudomonadota</taxon>
        <taxon>Gammaproteobacteria</taxon>
        <taxon>Moraxellales</taxon>
        <taxon>Moraxellaceae</taxon>
        <taxon>Acinetobacter</taxon>
    </lineage>
</organism>
<name>A0A217EDE9_9GAMM</name>
<dbReference type="OrthoDB" id="5608857at2"/>
<keyword evidence="1" id="KW-1133">Transmembrane helix</keyword>
<dbReference type="Proteomes" id="UP000243463">
    <property type="component" value="Unassembled WGS sequence"/>
</dbReference>
<keyword evidence="3" id="KW-1185">Reference proteome</keyword>
<evidence type="ECO:0000313" key="2">
    <source>
        <dbReference type="EMBL" id="SNQ28424.1"/>
    </source>
</evidence>
<dbReference type="SUPFAM" id="SSF54523">
    <property type="entry name" value="Pili subunits"/>
    <property type="match status" value="1"/>
</dbReference>
<keyword evidence="1" id="KW-0812">Transmembrane</keyword>
<dbReference type="EMBL" id="FZLN01000001">
    <property type="protein sequence ID" value="SNQ28424.1"/>
    <property type="molecule type" value="Genomic_DNA"/>
</dbReference>
<protein>
    <recommendedName>
        <fullName evidence="4">Type II secretory pathway, pseudopilin PulG</fullName>
    </recommendedName>
</protein>
<dbReference type="InterPro" id="IPR045584">
    <property type="entry name" value="Pilin-like"/>
</dbReference>
<evidence type="ECO:0008006" key="4">
    <source>
        <dbReference type="Google" id="ProtNLM"/>
    </source>
</evidence>
<gene>
    <name evidence="2" type="ORF">SAMN05444584_0344</name>
</gene>
<accession>A0A217EDE9</accession>
<dbReference type="AlphaFoldDB" id="A0A217EDE9"/>
<proteinExistence type="predicted"/>
<reference evidence="3" key="1">
    <citation type="submission" date="2017-06" db="EMBL/GenBank/DDBJ databases">
        <authorList>
            <person name="Varghese N."/>
            <person name="Submissions S."/>
        </authorList>
    </citation>
    <scope>NUCLEOTIDE SEQUENCE [LARGE SCALE GENOMIC DNA]</scope>
    <source>
        <strain evidence="3">ANC 5114</strain>
    </source>
</reference>
<keyword evidence="1" id="KW-0472">Membrane</keyword>
<evidence type="ECO:0000256" key="1">
    <source>
        <dbReference type="SAM" id="Phobius"/>
    </source>
</evidence>